<sequence length="195" mass="21409">MSRRPGAAKPSGAHRTTVWEGDHFPAPVVVDLQGKACSPWITWFVDRTHAGICGWAVTPGFPGQSGVLTALRHAMLSDEQHTSVGGTPQRICVDRGKDFLYETMRTVLDPYEVSVEFLPLYHPHDKMIIEAVNGAAQQMFFPTLPCYGYARCGSAGQRVSVALAEVGAPPLTFTDFVALLHEWVTWWNTEHTSGA</sequence>
<evidence type="ECO:0000313" key="3">
    <source>
        <dbReference type="Proteomes" id="UP001500630"/>
    </source>
</evidence>
<dbReference type="InterPro" id="IPR001584">
    <property type="entry name" value="Integrase_cat-core"/>
</dbReference>
<keyword evidence="3" id="KW-1185">Reference proteome</keyword>
<gene>
    <name evidence="2" type="ORF">GCM10022419_105980</name>
</gene>
<protein>
    <recommendedName>
        <fullName evidence="1">Integrase catalytic domain-containing protein</fullName>
    </recommendedName>
</protein>
<evidence type="ECO:0000313" key="2">
    <source>
        <dbReference type="EMBL" id="GAA3604175.1"/>
    </source>
</evidence>
<dbReference type="PROSITE" id="PS50994">
    <property type="entry name" value="INTEGRASE"/>
    <property type="match status" value="1"/>
</dbReference>
<dbReference type="RefSeq" id="WP_345574058.1">
    <property type="nucleotide sequence ID" value="NZ_BAABDQ010000039.1"/>
</dbReference>
<feature type="domain" description="Integrase catalytic" evidence="1">
    <location>
        <begin position="6"/>
        <end position="195"/>
    </location>
</feature>
<dbReference type="SUPFAM" id="SSF53098">
    <property type="entry name" value="Ribonuclease H-like"/>
    <property type="match status" value="1"/>
</dbReference>
<dbReference type="EMBL" id="BAABDQ010000039">
    <property type="protein sequence ID" value="GAA3604175.1"/>
    <property type="molecule type" value="Genomic_DNA"/>
</dbReference>
<name>A0ABP6ZE33_9ACTN</name>
<reference evidence="3" key="1">
    <citation type="journal article" date="2019" name="Int. J. Syst. Evol. Microbiol.">
        <title>The Global Catalogue of Microorganisms (GCM) 10K type strain sequencing project: providing services to taxonomists for standard genome sequencing and annotation.</title>
        <authorList>
            <consortium name="The Broad Institute Genomics Platform"/>
            <consortium name="The Broad Institute Genome Sequencing Center for Infectious Disease"/>
            <person name="Wu L."/>
            <person name="Ma J."/>
        </authorList>
    </citation>
    <scope>NUCLEOTIDE SEQUENCE [LARGE SCALE GENOMIC DNA]</scope>
    <source>
        <strain evidence="3">JCM 17326</strain>
    </source>
</reference>
<dbReference type="InterPro" id="IPR012337">
    <property type="entry name" value="RNaseH-like_sf"/>
</dbReference>
<accession>A0ABP6ZE33</accession>
<comment type="caution">
    <text evidence="2">The sequence shown here is derived from an EMBL/GenBank/DDBJ whole genome shotgun (WGS) entry which is preliminary data.</text>
</comment>
<evidence type="ECO:0000259" key="1">
    <source>
        <dbReference type="PROSITE" id="PS50994"/>
    </source>
</evidence>
<dbReference type="InterPro" id="IPR036397">
    <property type="entry name" value="RNaseH_sf"/>
</dbReference>
<organism evidence="2 3">
    <name type="scientific">Nonomuraea rosea</name>
    <dbReference type="NCBI Taxonomy" id="638574"/>
    <lineage>
        <taxon>Bacteria</taxon>
        <taxon>Bacillati</taxon>
        <taxon>Actinomycetota</taxon>
        <taxon>Actinomycetes</taxon>
        <taxon>Streptosporangiales</taxon>
        <taxon>Streptosporangiaceae</taxon>
        <taxon>Nonomuraea</taxon>
    </lineage>
</organism>
<dbReference type="Gene3D" id="3.30.420.10">
    <property type="entry name" value="Ribonuclease H-like superfamily/Ribonuclease H"/>
    <property type="match status" value="1"/>
</dbReference>
<dbReference type="Proteomes" id="UP001500630">
    <property type="component" value="Unassembled WGS sequence"/>
</dbReference>
<proteinExistence type="predicted"/>